<dbReference type="AlphaFoldDB" id="A0AAC8XHN4"/>
<dbReference type="GO" id="GO:0000156">
    <property type="term" value="F:phosphorelay response regulator activity"/>
    <property type="evidence" value="ECO:0007669"/>
    <property type="project" value="InterPro"/>
</dbReference>
<feature type="domain" description="HTH LytTR-type" evidence="2">
    <location>
        <begin position="158"/>
        <end position="251"/>
    </location>
</feature>
<reference evidence="3 4" key="1">
    <citation type="submission" date="2015-12" db="EMBL/GenBank/DDBJ databases">
        <title>Intraspecies pangenome expansion in the marine bacterium Alteromonas.</title>
        <authorList>
            <person name="Lopez-Perez M."/>
            <person name="Rodriguez-Valera F."/>
        </authorList>
    </citation>
    <scope>NUCLEOTIDE SEQUENCE [LARGE SCALE GENOMIC DNA]</scope>
    <source>
        <strain evidence="3 4">UM8</strain>
    </source>
</reference>
<evidence type="ECO:0000259" key="2">
    <source>
        <dbReference type="SMART" id="SM00850"/>
    </source>
</evidence>
<dbReference type="Pfam" id="PF04397">
    <property type="entry name" value="LytTR"/>
    <property type="match status" value="1"/>
</dbReference>
<dbReference type="GO" id="GO:0003677">
    <property type="term" value="F:DNA binding"/>
    <property type="evidence" value="ECO:0007669"/>
    <property type="project" value="InterPro"/>
</dbReference>
<evidence type="ECO:0000313" key="3">
    <source>
        <dbReference type="EMBL" id="AMJ77610.1"/>
    </source>
</evidence>
<protein>
    <submittedName>
        <fullName evidence="3">Transcriptional regulator</fullName>
    </submittedName>
</protein>
<dbReference type="Proteomes" id="UP000061468">
    <property type="component" value="Chromosome"/>
</dbReference>
<organism evidence="3 4">
    <name type="scientific">Alteromonas mediterranea</name>
    <dbReference type="NCBI Taxonomy" id="314275"/>
    <lineage>
        <taxon>Bacteria</taxon>
        <taxon>Pseudomonadati</taxon>
        <taxon>Pseudomonadota</taxon>
        <taxon>Gammaproteobacteria</taxon>
        <taxon>Alteromonadales</taxon>
        <taxon>Alteromonadaceae</taxon>
        <taxon>Alteromonas/Salinimonas group</taxon>
        <taxon>Alteromonas</taxon>
    </lineage>
</organism>
<dbReference type="RefSeq" id="WP_015066360.1">
    <property type="nucleotide sequence ID" value="NZ_CP013928.1"/>
</dbReference>
<evidence type="ECO:0000313" key="4">
    <source>
        <dbReference type="Proteomes" id="UP000061468"/>
    </source>
</evidence>
<sequence>MIALVFLQSVAMQTSLCTMLEKIGLFRHVYGAHSVGHSLAIAEKHPQSIGFYSVSKSSRNLASKHWLAVGDKDEEAMLAFNHNASGFIMSPFNEQQVRCTVEHVKAKHYCHKRDVQFNLLVKGLCKQYGVSESALLATLRQQLYKNAQPNVVGIRAENGWCCLNPADIKWIEAAGDYMCVQTLSESYIVRTTLCHLLKRLGEHHFKRCNRSVAVNAKYVMHIEQKLNQQRVVMHGGEAFKITHKYYYQYWHTG</sequence>
<gene>
    <name evidence="3" type="ORF">AV942_04415</name>
</gene>
<dbReference type="InterPro" id="IPR007492">
    <property type="entry name" value="LytTR_DNA-bd_dom"/>
</dbReference>
<keyword evidence="1" id="KW-0902">Two-component regulatory system</keyword>
<dbReference type="PANTHER" id="PTHR37299:SF1">
    <property type="entry name" value="STAGE 0 SPORULATION PROTEIN A HOMOLOG"/>
    <property type="match status" value="1"/>
</dbReference>
<dbReference type="PANTHER" id="PTHR37299">
    <property type="entry name" value="TRANSCRIPTIONAL REGULATOR-RELATED"/>
    <property type="match status" value="1"/>
</dbReference>
<proteinExistence type="predicted"/>
<dbReference type="EMBL" id="CP013928">
    <property type="protein sequence ID" value="AMJ77610.1"/>
    <property type="molecule type" value="Genomic_DNA"/>
</dbReference>
<dbReference type="SMART" id="SM00850">
    <property type="entry name" value="LytTR"/>
    <property type="match status" value="1"/>
</dbReference>
<name>A0AAC8XHN4_9ALTE</name>
<accession>A0AAC8XHN4</accession>
<dbReference type="InterPro" id="IPR046947">
    <property type="entry name" value="LytR-like"/>
</dbReference>
<evidence type="ECO:0000256" key="1">
    <source>
        <dbReference type="ARBA" id="ARBA00023012"/>
    </source>
</evidence>
<dbReference type="Gene3D" id="2.40.50.1020">
    <property type="entry name" value="LytTr DNA-binding domain"/>
    <property type="match status" value="1"/>
</dbReference>